<sequence>METQRHSKDIVARHGFLYHRGIATRGQVKTSNFDTLVPRENTSPTGSQLKKSDNIMTNHVETLALAAFPTDQTPLQPDQIPTHQNESMADPKAHPDNQAQSFKSNPAPHKDQNNYETTIKTKTIGPLKQNKKYLPKQKTIEEYKNIQENKETIQITQKLDLELRHPENTIKNNQPPHAEQSSVSPPSNNCNLNSTEAIKEQNPLIAPEDMHKIDSHTVSKIHATFEKNTTINSHPTELHSASPAAEQSSQTYIKPQPETCNARELILSINNLPNYNWFPLHPRLGSQAKCISIVVPQRLAEVGVSVKSYLMVERGVLNYNIKITPQRILEQGETSTRITNPMQPPFDLFLVNEDLSFLLKMNILAWNVRCVGGANFRTIFRETVAIHQPDAVILTGTRVNGERANGIINSLGYEHTYKVDAMGFAGGIWVLWNGNNISIRIVGSSFQEVHSIV</sequence>
<feature type="compositionally biased region" description="Polar residues" evidence="1">
    <location>
        <begin position="72"/>
        <end position="87"/>
    </location>
</feature>
<gene>
    <name evidence="2" type="ORF">G2W53_033819</name>
</gene>
<keyword evidence="2" id="KW-0808">Transferase</keyword>
<name>A0A834SY85_9FABA</name>
<dbReference type="PANTHER" id="PTHR35218">
    <property type="entry name" value="RNASE H DOMAIN-CONTAINING PROTEIN"/>
    <property type="match status" value="1"/>
</dbReference>
<proteinExistence type="predicted"/>
<keyword evidence="3" id="KW-1185">Reference proteome</keyword>
<feature type="compositionally biased region" description="Polar residues" evidence="1">
    <location>
        <begin position="169"/>
        <end position="193"/>
    </location>
</feature>
<feature type="region of interest" description="Disordered" evidence="1">
    <location>
        <begin position="72"/>
        <end position="113"/>
    </location>
</feature>
<protein>
    <submittedName>
        <fullName evidence="2">Reverse transcriptase</fullName>
    </submittedName>
</protein>
<evidence type="ECO:0000256" key="1">
    <source>
        <dbReference type="SAM" id="MobiDB-lite"/>
    </source>
</evidence>
<organism evidence="2 3">
    <name type="scientific">Senna tora</name>
    <dbReference type="NCBI Taxonomy" id="362788"/>
    <lineage>
        <taxon>Eukaryota</taxon>
        <taxon>Viridiplantae</taxon>
        <taxon>Streptophyta</taxon>
        <taxon>Embryophyta</taxon>
        <taxon>Tracheophyta</taxon>
        <taxon>Spermatophyta</taxon>
        <taxon>Magnoliopsida</taxon>
        <taxon>eudicotyledons</taxon>
        <taxon>Gunneridae</taxon>
        <taxon>Pentapetalae</taxon>
        <taxon>rosids</taxon>
        <taxon>fabids</taxon>
        <taxon>Fabales</taxon>
        <taxon>Fabaceae</taxon>
        <taxon>Caesalpinioideae</taxon>
        <taxon>Cassia clade</taxon>
        <taxon>Senna</taxon>
    </lineage>
</organism>
<dbReference type="GO" id="GO:0003964">
    <property type="term" value="F:RNA-directed DNA polymerase activity"/>
    <property type="evidence" value="ECO:0007669"/>
    <property type="project" value="UniProtKB-KW"/>
</dbReference>
<keyword evidence="2" id="KW-0548">Nucleotidyltransferase</keyword>
<comment type="caution">
    <text evidence="2">The sequence shown here is derived from an EMBL/GenBank/DDBJ whole genome shotgun (WGS) entry which is preliminary data.</text>
</comment>
<dbReference type="EMBL" id="JAAIUW010000010">
    <property type="protein sequence ID" value="KAF7812843.1"/>
    <property type="molecule type" value="Genomic_DNA"/>
</dbReference>
<dbReference type="Proteomes" id="UP000634136">
    <property type="component" value="Unassembled WGS sequence"/>
</dbReference>
<accession>A0A834SY85</accession>
<reference evidence="2" key="1">
    <citation type="submission" date="2020-09" db="EMBL/GenBank/DDBJ databases">
        <title>Genome-Enabled Discovery of Anthraquinone Biosynthesis in Senna tora.</title>
        <authorList>
            <person name="Kang S.-H."/>
            <person name="Pandey R.P."/>
            <person name="Lee C.-M."/>
            <person name="Sim J.-S."/>
            <person name="Jeong J.-T."/>
            <person name="Choi B.-S."/>
            <person name="Jung M."/>
            <person name="Ginzburg D."/>
            <person name="Zhao K."/>
            <person name="Won S.Y."/>
            <person name="Oh T.-J."/>
            <person name="Yu Y."/>
            <person name="Kim N.-H."/>
            <person name="Lee O.R."/>
            <person name="Lee T.-H."/>
            <person name="Bashyal P."/>
            <person name="Kim T.-S."/>
            <person name="Lee W.-H."/>
            <person name="Kawkins C."/>
            <person name="Kim C.-K."/>
            <person name="Kim J.S."/>
            <person name="Ahn B.O."/>
            <person name="Rhee S.Y."/>
            <person name="Sohng J.K."/>
        </authorList>
    </citation>
    <scope>NUCLEOTIDE SEQUENCE</scope>
    <source>
        <tissue evidence="2">Leaf</tissue>
    </source>
</reference>
<evidence type="ECO:0000313" key="3">
    <source>
        <dbReference type="Proteomes" id="UP000634136"/>
    </source>
</evidence>
<dbReference type="AlphaFoldDB" id="A0A834SY85"/>
<dbReference type="PANTHER" id="PTHR35218:SF9">
    <property type="entry name" value="ENDONUCLEASE_EXONUCLEASE_PHOSPHATASE DOMAIN-CONTAINING PROTEIN"/>
    <property type="match status" value="1"/>
</dbReference>
<feature type="region of interest" description="Disordered" evidence="1">
    <location>
        <begin position="168"/>
        <end position="193"/>
    </location>
</feature>
<keyword evidence="2" id="KW-0695">RNA-directed DNA polymerase</keyword>
<evidence type="ECO:0000313" key="2">
    <source>
        <dbReference type="EMBL" id="KAF7812843.1"/>
    </source>
</evidence>